<sequence>MNAHPPKWADRFLAWYCNPELLEEIQGDAHELYFERLQREGKASADRKYIWDVLRFFRWSNIRHTTDAFRPGFFGILWNLNLKIALRNAFRHKTVFFVKMAGLSICLAFALLITAFVIHEFTFDHHYPDHHRVFRVGTAITIEGVTTSYAVSPVALAEGLAEEVPDVEAAGWIMDDSRPVFTIEDQTFNNEVSLITGGNLLKVLDFGFIRGSATALDAPNTIVLTASTAKKFFGDADAMGQTITFGWTTLEVTGIIKDPPANSHLHFNTLISGATYEMNDGWDNVNAYTYLMLKEGTSMEDVQPKIHTSLRDHQDDMIAGREHWASDHITVQPIIENIGAIHMGGYLDEDIARKRERSNLYILIAVTALFFITGLINFLNLSLAEMTANLKKTGILQVFGGSTAGHNKVIITNTLVTIIVVVPLTMLIMAVGFVLSETYLDIHMERSIFMEPVFISVAAGFVTCFAAASRINAFVLSNTRDIVNALKGKLGSGHSGFKVREVLVSVQLSFSMIMLALIAIIVDQFSYINSVDKGIEDKNTIVVKMHDGSFSDATAFVQSVSTLNGVKQADVSSYYLDNVETKEFFEVATDRGSTKMLVAYMNCGYDYLETMGIRLVKGRNFSREHHDDKTTYLINETAAKEFGWKDPIGKKISGPLNADRDAGEVIGVVRDFHFASLHNKIEPLIVFLANEDWGARYTYIKTSPLHTNEVISRIKTEYGKIYPDLPFEWEYLDARFDHLYKDDYEVRDVFKAGLAISILVSGMGIFSISALLLTMRKKEMGIRKVVGASHAQLFVQHLRSFMKFTLIAVLIGWPAIYYLSGQWLENFAYHIDLSPWHFILPALTACLIIVAASGYHGIRSSLVNPVDILKHD</sequence>
<feature type="domain" description="MacB-like periplasmic core" evidence="9">
    <location>
        <begin position="516"/>
        <end position="673"/>
    </location>
</feature>
<keyword evidence="5 7" id="KW-0472">Membrane</keyword>
<name>A0AAP2DU76_9BACT</name>
<comment type="subcellular location">
    <subcellularLocation>
        <location evidence="1">Cell membrane</location>
        <topology evidence="1">Multi-pass membrane protein</topology>
    </subcellularLocation>
</comment>
<dbReference type="RefSeq" id="WP_254169739.1">
    <property type="nucleotide sequence ID" value="NZ_JAHESF010000055.1"/>
</dbReference>
<keyword evidence="2" id="KW-1003">Cell membrane</keyword>
<dbReference type="InterPro" id="IPR050250">
    <property type="entry name" value="Macrolide_Exporter_MacB"/>
</dbReference>
<comment type="similarity">
    <text evidence="6">Belongs to the ABC-4 integral membrane protein family.</text>
</comment>
<dbReference type="InterPro" id="IPR003838">
    <property type="entry name" value="ABC3_permease_C"/>
</dbReference>
<dbReference type="Pfam" id="PF02687">
    <property type="entry name" value="FtsX"/>
    <property type="match status" value="1"/>
</dbReference>
<dbReference type="Proteomes" id="UP001319200">
    <property type="component" value="Unassembled WGS sequence"/>
</dbReference>
<proteinExistence type="inferred from homology"/>
<evidence type="ECO:0000256" key="6">
    <source>
        <dbReference type="ARBA" id="ARBA00038076"/>
    </source>
</evidence>
<accession>A0AAP2DU76</accession>
<feature type="transmembrane region" description="Helical" evidence="7">
    <location>
        <begin position="804"/>
        <end position="824"/>
    </location>
</feature>
<evidence type="ECO:0000259" key="8">
    <source>
        <dbReference type="Pfam" id="PF02687"/>
    </source>
</evidence>
<feature type="transmembrane region" description="Helical" evidence="7">
    <location>
        <begin position="752"/>
        <end position="774"/>
    </location>
</feature>
<dbReference type="PANTHER" id="PTHR30572">
    <property type="entry name" value="MEMBRANE COMPONENT OF TRANSPORTER-RELATED"/>
    <property type="match status" value="1"/>
</dbReference>
<dbReference type="GO" id="GO:0022857">
    <property type="term" value="F:transmembrane transporter activity"/>
    <property type="evidence" value="ECO:0007669"/>
    <property type="project" value="TreeGrafter"/>
</dbReference>
<evidence type="ECO:0000256" key="4">
    <source>
        <dbReference type="ARBA" id="ARBA00022989"/>
    </source>
</evidence>
<feature type="domain" description="ABC3 transporter permease C-terminal" evidence="8">
    <location>
        <begin position="754"/>
        <end position="859"/>
    </location>
</feature>
<evidence type="ECO:0000313" key="11">
    <source>
        <dbReference type="Proteomes" id="UP001319200"/>
    </source>
</evidence>
<dbReference type="GO" id="GO:0005886">
    <property type="term" value="C:plasma membrane"/>
    <property type="evidence" value="ECO:0007669"/>
    <property type="project" value="UniProtKB-SubCell"/>
</dbReference>
<keyword evidence="3 7" id="KW-0812">Transmembrane</keyword>
<evidence type="ECO:0000259" key="9">
    <source>
        <dbReference type="Pfam" id="PF12704"/>
    </source>
</evidence>
<dbReference type="EMBL" id="JAHESF010000055">
    <property type="protein sequence ID" value="MBT1701052.1"/>
    <property type="molecule type" value="Genomic_DNA"/>
</dbReference>
<evidence type="ECO:0000313" key="10">
    <source>
        <dbReference type="EMBL" id="MBT1701052.1"/>
    </source>
</evidence>
<feature type="transmembrane region" description="Helical" evidence="7">
    <location>
        <begin position="448"/>
        <end position="468"/>
    </location>
</feature>
<protein>
    <submittedName>
        <fullName evidence="10">ABC transporter permease</fullName>
    </submittedName>
</protein>
<dbReference type="NCBIfam" id="NF038404">
    <property type="entry name" value="perm_prefix_2"/>
    <property type="match status" value="1"/>
</dbReference>
<evidence type="ECO:0000256" key="7">
    <source>
        <dbReference type="SAM" id="Phobius"/>
    </source>
</evidence>
<evidence type="ECO:0000256" key="5">
    <source>
        <dbReference type="ARBA" id="ARBA00023136"/>
    </source>
</evidence>
<evidence type="ECO:0000256" key="2">
    <source>
        <dbReference type="ARBA" id="ARBA00022475"/>
    </source>
</evidence>
<comment type="caution">
    <text evidence="10">The sequence shown here is derived from an EMBL/GenBank/DDBJ whole genome shotgun (WGS) entry which is preliminary data.</text>
</comment>
<organism evidence="10 11">
    <name type="scientific">Chryseosolibacter histidini</name>
    <dbReference type="NCBI Taxonomy" id="2782349"/>
    <lineage>
        <taxon>Bacteria</taxon>
        <taxon>Pseudomonadati</taxon>
        <taxon>Bacteroidota</taxon>
        <taxon>Cytophagia</taxon>
        <taxon>Cytophagales</taxon>
        <taxon>Chryseotaleaceae</taxon>
        <taxon>Chryseosolibacter</taxon>
    </lineage>
</organism>
<feature type="transmembrane region" description="Helical" evidence="7">
    <location>
        <begin position="502"/>
        <end position="522"/>
    </location>
</feature>
<evidence type="ECO:0000256" key="1">
    <source>
        <dbReference type="ARBA" id="ARBA00004651"/>
    </source>
</evidence>
<keyword evidence="4 7" id="KW-1133">Transmembrane helix</keyword>
<feature type="domain" description="MacB-like periplasmic core" evidence="9">
    <location>
        <begin position="100"/>
        <end position="306"/>
    </location>
</feature>
<dbReference type="AlphaFoldDB" id="A0AAP2DU76"/>
<feature type="transmembrane region" description="Helical" evidence="7">
    <location>
        <begin position="836"/>
        <end position="855"/>
    </location>
</feature>
<dbReference type="PANTHER" id="PTHR30572:SF4">
    <property type="entry name" value="ABC TRANSPORTER PERMEASE YTRF"/>
    <property type="match status" value="1"/>
</dbReference>
<feature type="transmembrane region" description="Helical" evidence="7">
    <location>
        <begin position="96"/>
        <end position="118"/>
    </location>
</feature>
<dbReference type="InterPro" id="IPR047699">
    <property type="entry name" value="Permease_put_prefix"/>
</dbReference>
<dbReference type="InterPro" id="IPR025857">
    <property type="entry name" value="MacB_PCD"/>
</dbReference>
<dbReference type="Pfam" id="PF12704">
    <property type="entry name" value="MacB_PCD"/>
    <property type="match status" value="2"/>
</dbReference>
<feature type="transmembrane region" description="Helical" evidence="7">
    <location>
        <begin position="360"/>
        <end position="383"/>
    </location>
</feature>
<feature type="transmembrane region" description="Helical" evidence="7">
    <location>
        <begin position="415"/>
        <end position="436"/>
    </location>
</feature>
<reference evidence="10 11" key="1">
    <citation type="submission" date="2021-05" db="EMBL/GenBank/DDBJ databases">
        <title>A Polyphasic approach of four new species of the genus Ohtaekwangia: Ohtaekwangia histidinii sp. nov., Ohtaekwangia cretensis sp. nov., Ohtaekwangia indiensis sp. nov., Ohtaekwangia reichenbachii sp. nov. from diverse environment.</title>
        <authorList>
            <person name="Octaviana S."/>
        </authorList>
    </citation>
    <scope>NUCLEOTIDE SEQUENCE [LARGE SCALE GENOMIC DNA]</scope>
    <source>
        <strain evidence="10 11">PWU4</strain>
    </source>
</reference>
<evidence type="ECO:0000256" key="3">
    <source>
        <dbReference type="ARBA" id="ARBA00022692"/>
    </source>
</evidence>
<gene>
    <name evidence="10" type="ORF">KK083_29435</name>
</gene>
<keyword evidence="11" id="KW-1185">Reference proteome</keyword>